<evidence type="ECO:0000313" key="1">
    <source>
        <dbReference type="EMBL" id="KAJ1081811.1"/>
    </source>
</evidence>
<keyword evidence="2" id="KW-1185">Reference proteome</keyword>
<dbReference type="Proteomes" id="UP001066276">
    <property type="component" value="Chromosome 12"/>
</dbReference>
<proteinExistence type="predicted"/>
<accession>A0AAV7KQY4</accession>
<organism evidence="1 2">
    <name type="scientific">Pleurodeles waltl</name>
    <name type="common">Iberian ribbed newt</name>
    <dbReference type="NCBI Taxonomy" id="8319"/>
    <lineage>
        <taxon>Eukaryota</taxon>
        <taxon>Metazoa</taxon>
        <taxon>Chordata</taxon>
        <taxon>Craniata</taxon>
        <taxon>Vertebrata</taxon>
        <taxon>Euteleostomi</taxon>
        <taxon>Amphibia</taxon>
        <taxon>Batrachia</taxon>
        <taxon>Caudata</taxon>
        <taxon>Salamandroidea</taxon>
        <taxon>Salamandridae</taxon>
        <taxon>Pleurodelinae</taxon>
        <taxon>Pleurodeles</taxon>
    </lineage>
</organism>
<dbReference type="EMBL" id="JANPWB010000016">
    <property type="protein sequence ID" value="KAJ1081811.1"/>
    <property type="molecule type" value="Genomic_DNA"/>
</dbReference>
<dbReference type="AlphaFoldDB" id="A0AAV7KQY4"/>
<name>A0AAV7KQY4_PLEWA</name>
<protein>
    <submittedName>
        <fullName evidence="1">Uncharacterized protein</fullName>
    </submittedName>
</protein>
<gene>
    <name evidence="1" type="ORF">NDU88_001986</name>
</gene>
<sequence length="85" mass="8677">MAARGSDGQRRGGGLGRYRACCVVGAFGFGGRLRAGGGTPGGRLPQAGWSGLRGGVIGGPVGSLIGPWPPRPLRPLCLYDLEESR</sequence>
<reference evidence="1" key="1">
    <citation type="journal article" date="2022" name="bioRxiv">
        <title>Sequencing and chromosome-scale assembly of the giantPleurodeles waltlgenome.</title>
        <authorList>
            <person name="Brown T."/>
            <person name="Elewa A."/>
            <person name="Iarovenko S."/>
            <person name="Subramanian E."/>
            <person name="Araus A.J."/>
            <person name="Petzold A."/>
            <person name="Susuki M."/>
            <person name="Suzuki K.-i.T."/>
            <person name="Hayashi T."/>
            <person name="Toyoda A."/>
            <person name="Oliveira C."/>
            <person name="Osipova E."/>
            <person name="Leigh N.D."/>
            <person name="Simon A."/>
            <person name="Yun M.H."/>
        </authorList>
    </citation>
    <scope>NUCLEOTIDE SEQUENCE</scope>
    <source>
        <strain evidence="1">20211129_DDA</strain>
        <tissue evidence="1">Liver</tissue>
    </source>
</reference>
<comment type="caution">
    <text evidence="1">The sequence shown here is derived from an EMBL/GenBank/DDBJ whole genome shotgun (WGS) entry which is preliminary data.</text>
</comment>
<evidence type="ECO:0000313" key="2">
    <source>
        <dbReference type="Proteomes" id="UP001066276"/>
    </source>
</evidence>